<accession>A0ABS7RFL8</accession>
<dbReference type="InterPro" id="IPR011009">
    <property type="entry name" value="Kinase-like_dom_sf"/>
</dbReference>
<dbReference type="InterPro" id="IPR051678">
    <property type="entry name" value="AGP_Transferase"/>
</dbReference>
<dbReference type="InterPro" id="IPR002575">
    <property type="entry name" value="Aminoglycoside_PTrfase"/>
</dbReference>
<feature type="domain" description="Aminoglycoside phosphotransferase" evidence="1">
    <location>
        <begin position="27"/>
        <end position="241"/>
    </location>
</feature>
<dbReference type="Gene3D" id="3.90.1200.10">
    <property type="match status" value="1"/>
</dbReference>
<comment type="caution">
    <text evidence="2">The sequence shown here is derived from an EMBL/GenBank/DDBJ whole genome shotgun (WGS) entry which is preliminary data.</text>
</comment>
<proteinExistence type="predicted"/>
<dbReference type="RefSeq" id="WP_221023113.1">
    <property type="nucleotide sequence ID" value="NZ_JAIEZQ010000001.1"/>
</dbReference>
<dbReference type="Gene3D" id="3.30.200.20">
    <property type="entry name" value="Phosphorylase Kinase, domain 1"/>
    <property type="match status" value="1"/>
</dbReference>
<evidence type="ECO:0000259" key="1">
    <source>
        <dbReference type="Pfam" id="PF01636"/>
    </source>
</evidence>
<protein>
    <submittedName>
        <fullName evidence="2">Phosphotransferase</fullName>
    </submittedName>
</protein>
<dbReference type="PANTHER" id="PTHR21310">
    <property type="entry name" value="AMINOGLYCOSIDE PHOSPHOTRANSFERASE-RELATED-RELATED"/>
    <property type="match status" value="1"/>
</dbReference>
<gene>
    <name evidence="2" type="ORF">K1X13_00555</name>
</gene>
<dbReference type="EMBL" id="JAIEZQ010000001">
    <property type="protein sequence ID" value="MBY9073299.1"/>
    <property type="molecule type" value="Genomic_DNA"/>
</dbReference>
<evidence type="ECO:0000313" key="2">
    <source>
        <dbReference type="EMBL" id="MBY9073299.1"/>
    </source>
</evidence>
<sequence>MITSGSVDVRAALAWAASRTGTRVAAVRELEGGSTGEMLALRDDRGGRAVLRLITREPWRTHGAALSTRESEVQRMLVDTDVPAPRSIALDADGRACEHPAHLMTLVPGETDVGRVDPASLSALADLLATIHGVVPTVEVRPYQSWAWEAKFVVPGWARHRDVWERAFDILRGAPPQFEPTFLHRDFALRNVLWHDGAVSGVVDWVETSIGPAWLDVAHCSTNIALDHGNAAADAFADAYVSRTGCAPAGYWDVMDVVGFLPPPGTEAVATEPEVHARRRRLEERLLAVIDRA</sequence>
<evidence type="ECO:0000313" key="3">
    <source>
        <dbReference type="Proteomes" id="UP000754710"/>
    </source>
</evidence>
<reference evidence="2 3" key="1">
    <citation type="submission" date="2021-08" db="EMBL/GenBank/DDBJ databases">
        <title>Nocardioides bacterium WL0053 sp. nov., isolated from the sediment.</title>
        <authorList>
            <person name="Wang L."/>
            <person name="Zhang D."/>
            <person name="Zhang A."/>
        </authorList>
    </citation>
    <scope>NUCLEOTIDE SEQUENCE [LARGE SCALE GENOMIC DNA]</scope>
    <source>
        <strain evidence="2 3">WL0053</strain>
    </source>
</reference>
<name>A0ABS7RFL8_9ACTN</name>
<dbReference type="SUPFAM" id="SSF56112">
    <property type="entry name" value="Protein kinase-like (PK-like)"/>
    <property type="match status" value="1"/>
</dbReference>
<dbReference type="Proteomes" id="UP000754710">
    <property type="component" value="Unassembled WGS sequence"/>
</dbReference>
<organism evidence="2 3">
    <name type="scientific">Nocardioides jiangsuensis</name>
    <dbReference type="NCBI Taxonomy" id="2866161"/>
    <lineage>
        <taxon>Bacteria</taxon>
        <taxon>Bacillati</taxon>
        <taxon>Actinomycetota</taxon>
        <taxon>Actinomycetes</taxon>
        <taxon>Propionibacteriales</taxon>
        <taxon>Nocardioidaceae</taxon>
        <taxon>Nocardioides</taxon>
    </lineage>
</organism>
<dbReference type="Pfam" id="PF01636">
    <property type="entry name" value="APH"/>
    <property type="match status" value="1"/>
</dbReference>
<keyword evidence="3" id="KW-1185">Reference proteome</keyword>